<name>A0A4Q1U6D9_9LACO</name>
<dbReference type="EMBL" id="MSSM01000008">
    <property type="protein sequence ID" value="RXT27206.1"/>
    <property type="molecule type" value="Genomic_DNA"/>
</dbReference>
<feature type="transmembrane region" description="Helical" evidence="1">
    <location>
        <begin position="59"/>
        <end position="75"/>
    </location>
</feature>
<keyword evidence="1" id="KW-0812">Transmembrane</keyword>
<evidence type="ECO:0000313" key="3">
    <source>
        <dbReference type="Proteomes" id="UP000290475"/>
    </source>
</evidence>
<organism evidence="2 3">
    <name type="scientific">Lacticaseibacillus chiayiensis</name>
    <dbReference type="NCBI Taxonomy" id="2100821"/>
    <lineage>
        <taxon>Bacteria</taxon>
        <taxon>Bacillati</taxon>
        <taxon>Bacillota</taxon>
        <taxon>Bacilli</taxon>
        <taxon>Lactobacillales</taxon>
        <taxon>Lactobacillaceae</taxon>
        <taxon>Lacticaseibacillus</taxon>
    </lineage>
</organism>
<keyword evidence="1" id="KW-1133">Transmembrane helix</keyword>
<reference evidence="2 3" key="1">
    <citation type="submission" date="2017-01" db="EMBL/GenBank/DDBJ databases">
        <title>Lactobacillus chiayiensis sp. nov., a lactic acid bacterium isolated from compost.</title>
        <authorList>
            <person name="Huang C.-H."/>
        </authorList>
    </citation>
    <scope>NUCLEOTIDE SEQUENCE [LARGE SCALE GENOMIC DNA]</scope>
    <source>
        <strain evidence="3">chh01</strain>
    </source>
</reference>
<comment type="caution">
    <text evidence="2">The sequence shown here is derived from an EMBL/GenBank/DDBJ whole genome shotgun (WGS) entry which is preliminary data.</text>
</comment>
<protein>
    <submittedName>
        <fullName evidence="2">Uncharacterized protein</fullName>
    </submittedName>
</protein>
<proteinExistence type="predicted"/>
<keyword evidence="1" id="KW-0472">Membrane</keyword>
<accession>A0A4Q1U6D9</accession>
<evidence type="ECO:0000256" key="1">
    <source>
        <dbReference type="SAM" id="Phobius"/>
    </source>
</evidence>
<dbReference type="Proteomes" id="UP000290475">
    <property type="component" value="Unassembled WGS sequence"/>
</dbReference>
<dbReference type="AlphaFoldDB" id="A0A4Q1U6D9"/>
<evidence type="ECO:0000313" key="2">
    <source>
        <dbReference type="EMBL" id="RXT27206.1"/>
    </source>
</evidence>
<gene>
    <name evidence="2" type="ORF">BVJ53_04480</name>
</gene>
<sequence>MIRSVLISQRIDGKLRLSRKAMRSNSNNVLAIQKSASAVWIMTKFAVTRRMISKISNNMVLFLKQIFLFILLLQVS</sequence>